<dbReference type="GeneID" id="78359019"/>
<evidence type="ECO:0000256" key="2">
    <source>
        <dbReference type="ARBA" id="ARBA00023295"/>
    </source>
</evidence>
<dbReference type="Pfam" id="PF00041">
    <property type="entry name" value="fn3"/>
    <property type="match status" value="1"/>
</dbReference>
<evidence type="ECO:0000256" key="4">
    <source>
        <dbReference type="SAM" id="Phobius"/>
    </source>
</evidence>
<keyword evidence="4" id="KW-0472">Membrane</keyword>
<dbReference type="InterPro" id="IPR013783">
    <property type="entry name" value="Ig-like_fold"/>
</dbReference>
<dbReference type="SUPFAM" id="SSF49265">
    <property type="entry name" value="Fibronectin type III"/>
    <property type="match status" value="1"/>
</dbReference>
<dbReference type="Gene3D" id="2.60.40.4270">
    <property type="entry name" value="Listeria-Bacteroides repeat domain"/>
    <property type="match status" value="1"/>
</dbReference>
<evidence type="ECO:0000256" key="3">
    <source>
        <dbReference type="SAM" id="MobiDB-lite"/>
    </source>
</evidence>
<organism evidence="7 8">
    <name type="scientific">Gordonibacter pamelaeae</name>
    <dbReference type="NCBI Taxonomy" id="471189"/>
    <lineage>
        <taxon>Bacteria</taxon>
        <taxon>Bacillati</taxon>
        <taxon>Actinomycetota</taxon>
        <taxon>Coriobacteriia</taxon>
        <taxon>Eggerthellales</taxon>
        <taxon>Eggerthellaceae</taxon>
        <taxon>Gordonibacter</taxon>
    </lineage>
</organism>
<dbReference type="OrthoDB" id="3178273at2"/>
<evidence type="ECO:0000313" key="8">
    <source>
        <dbReference type="Proteomes" id="UP000254000"/>
    </source>
</evidence>
<dbReference type="GO" id="GO:0016798">
    <property type="term" value="F:hydrolase activity, acting on glycosyl bonds"/>
    <property type="evidence" value="ECO:0007669"/>
    <property type="project" value="UniProtKB-KW"/>
</dbReference>
<evidence type="ECO:0000256" key="5">
    <source>
        <dbReference type="SAM" id="SignalP"/>
    </source>
</evidence>
<dbReference type="RefSeq" id="WP_114568512.1">
    <property type="nucleotide sequence ID" value="NZ_CABMMS010000002.1"/>
</dbReference>
<dbReference type="InterPro" id="IPR042229">
    <property type="entry name" value="Listeria/Bacterioides_rpt_sf"/>
</dbReference>
<comment type="subcellular location">
    <subcellularLocation>
        <location evidence="1">Cell envelope</location>
    </subcellularLocation>
</comment>
<evidence type="ECO:0000256" key="1">
    <source>
        <dbReference type="ARBA" id="ARBA00004196"/>
    </source>
</evidence>
<keyword evidence="4" id="KW-1133">Transmembrane helix</keyword>
<feature type="region of interest" description="Disordered" evidence="3">
    <location>
        <begin position="407"/>
        <end position="434"/>
    </location>
</feature>
<dbReference type="EMBL" id="PPTS01000002">
    <property type="protein sequence ID" value="RDB66489.1"/>
    <property type="molecule type" value="Genomic_DNA"/>
</dbReference>
<dbReference type="Pfam" id="PF09479">
    <property type="entry name" value="Flg_new"/>
    <property type="match status" value="2"/>
</dbReference>
<keyword evidence="2" id="KW-0378">Hydrolase</keyword>
<dbReference type="SMART" id="SM00060">
    <property type="entry name" value="FN3"/>
    <property type="match status" value="1"/>
</dbReference>
<dbReference type="GO" id="GO:0005975">
    <property type="term" value="P:carbohydrate metabolic process"/>
    <property type="evidence" value="ECO:0007669"/>
    <property type="project" value="UniProtKB-ARBA"/>
</dbReference>
<reference evidence="7 8" key="1">
    <citation type="journal article" date="2018" name="Elife">
        <title>Discovery and characterization of a prevalent human gut bacterial enzyme sufficient for the inactivation of a family of plant toxins.</title>
        <authorList>
            <person name="Koppel N."/>
            <person name="Bisanz J.E."/>
            <person name="Pandelia M.E."/>
            <person name="Turnbaugh P.J."/>
            <person name="Balskus E.P."/>
        </authorList>
    </citation>
    <scope>NUCLEOTIDE SEQUENCE [LARGE SCALE GENOMIC DNA]</scope>
    <source>
        <strain evidence="7 8">3C</strain>
    </source>
</reference>
<comment type="caution">
    <text evidence="7">The sequence shown here is derived from an EMBL/GenBank/DDBJ whole genome shotgun (WGS) entry which is preliminary data.</text>
</comment>
<dbReference type="PROSITE" id="PS50853">
    <property type="entry name" value="FN3"/>
    <property type="match status" value="1"/>
</dbReference>
<feature type="signal peptide" evidence="5">
    <location>
        <begin position="1"/>
        <end position="36"/>
    </location>
</feature>
<proteinExistence type="predicted"/>
<protein>
    <recommendedName>
        <fullName evidence="6">Fibronectin type-III domain-containing protein</fullName>
    </recommendedName>
</protein>
<keyword evidence="2" id="KW-0326">Glycosidase</keyword>
<dbReference type="AlphaFoldDB" id="A0A369M6K0"/>
<dbReference type="Proteomes" id="UP000254000">
    <property type="component" value="Unassembled WGS sequence"/>
</dbReference>
<dbReference type="InterPro" id="IPR036116">
    <property type="entry name" value="FN3_sf"/>
</dbReference>
<feature type="transmembrane region" description="Helical" evidence="4">
    <location>
        <begin position="454"/>
        <end position="477"/>
    </location>
</feature>
<evidence type="ECO:0000313" key="7">
    <source>
        <dbReference type="EMBL" id="RDB66489.1"/>
    </source>
</evidence>
<sequence>MHRFPVLPARTPARCALSMALALLLALSALAPAAFAPPAFGEPAADAIDPPQQLTADAVSPDQIRLNWVAPADAENCQVYRSTFETGGYVLVGTVPGSEAQYLDTGLSPDTTYYYRLNATGGGQTSDWSNTAHATTPAQLFPLTYHRNYEAGDAVTAPGGTFSPFQSLALSSIASVGTSGADWSRIGYLFMGWNTDASARWGFMDYTMPVGPSSLYAIWAAMYSVEYDGNGADGGTVPVDPQTYAEGDAVPVASGEPTKAGYAFGGWTNEADGTVYHAGETFPMPAGGARLVARWVPQADAHKNELVLENDNLYEGDTLSFLATGHRQDEVGAVDGETRYIPVTWSIAPSLQGDFPDASPYRSTAALEAAGSYTLTATYAQEVYTAGAGWQRTGSVETLSRDFTVRARPVDPVDPVDPAHPSDPSKPVQPASAATGARKAIYSASKSLPRTADAVSLATLGTLACLVTLGAAGAVAARRKLR</sequence>
<dbReference type="Gene3D" id="2.60.40.10">
    <property type="entry name" value="Immunoglobulins"/>
    <property type="match status" value="1"/>
</dbReference>
<keyword evidence="5" id="KW-0732">Signal</keyword>
<feature type="chain" id="PRO_5016843139" description="Fibronectin type-III domain-containing protein" evidence="5">
    <location>
        <begin position="37"/>
        <end position="482"/>
    </location>
</feature>
<keyword evidence="4" id="KW-0812">Transmembrane</keyword>
<accession>A0A369M6K0</accession>
<name>A0A369M6K0_9ACTN</name>
<dbReference type="InterPro" id="IPR013378">
    <property type="entry name" value="InlB-like_B-rpt"/>
</dbReference>
<feature type="domain" description="Fibronectin type-III" evidence="6">
    <location>
        <begin position="50"/>
        <end position="139"/>
    </location>
</feature>
<keyword evidence="8" id="KW-1185">Reference proteome</keyword>
<gene>
    <name evidence="7" type="ORF">C1877_04745</name>
</gene>
<dbReference type="CDD" id="cd00063">
    <property type="entry name" value="FN3"/>
    <property type="match status" value="1"/>
</dbReference>
<evidence type="ECO:0000259" key="6">
    <source>
        <dbReference type="PROSITE" id="PS50853"/>
    </source>
</evidence>
<dbReference type="InterPro" id="IPR003961">
    <property type="entry name" value="FN3_dom"/>
</dbReference>
<dbReference type="GO" id="GO:0030313">
    <property type="term" value="C:cell envelope"/>
    <property type="evidence" value="ECO:0007669"/>
    <property type="project" value="UniProtKB-SubCell"/>
</dbReference>